<reference evidence="3" key="1">
    <citation type="submission" date="2016-10" db="EMBL/GenBank/DDBJ databases">
        <title>Genome sequence of Streptomyces malaysiense MUSC 136.</title>
        <authorList>
            <person name="Lee L.-H."/>
            <person name="Ser H.-L."/>
        </authorList>
    </citation>
    <scope>NUCLEOTIDE SEQUENCE [LARGE SCALE GENOMIC DNA]</scope>
    <source>
        <strain evidence="3">MUSC 136</strain>
    </source>
</reference>
<name>A0A1J4PQK9_9ACTN</name>
<dbReference type="CDD" id="cd06974">
    <property type="entry name" value="TerD_like"/>
    <property type="match status" value="1"/>
</dbReference>
<keyword evidence="4" id="KW-1185">Reference proteome</keyword>
<dbReference type="AlphaFoldDB" id="A0A1J4PQK9"/>
<dbReference type="PANTHER" id="PTHR32097:SF4">
    <property type="entry name" value="GENERAL STRESS PROTEIN 16U"/>
    <property type="match status" value="1"/>
</dbReference>
<dbReference type="PANTHER" id="PTHR32097">
    <property type="entry name" value="CAMP-BINDING PROTEIN 1-RELATED"/>
    <property type="match status" value="1"/>
</dbReference>
<evidence type="ECO:0000259" key="2">
    <source>
        <dbReference type="Pfam" id="PF02342"/>
    </source>
</evidence>
<dbReference type="Gene3D" id="2.60.60.30">
    <property type="entry name" value="sav2460 like domains"/>
    <property type="match status" value="1"/>
</dbReference>
<feature type="domain" description="TerD" evidence="2">
    <location>
        <begin position="3"/>
        <end position="82"/>
    </location>
</feature>
<dbReference type="InterPro" id="IPR003325">
    <property type="entry name" value="TerD"/>
</dbReference>
<evidence type="ECO:0000313" key="3">
    <source>
        <dbReference type="EMBL" id="OIK23197.1"/>
    </source>
</evidence>
<proteinExistence type="inferred from homology"/>
<organism evidence="3 4">
    <name type="scientific">Streptomyces malaysiense</name>
    <dbReference type="NCBI Taxonomy" id="1428626"/>
    <lineage>
        <taxon>Bacteria</taxon>
        <taxon>Bacillati</taxon>
        <taxon>Actinomycetota</taxon>
        <taxon>Actinomycetes</taxon>
        <taxon>Kitasatosporales</taxon>
        <taxon>Streptomycetaceae</taxon>
        <taxon>Streptomyces</taxon>
    </lineage>
</organism>
<evidence type="ECO:0000256" key="1">
    <source>
        <dbReference type="ARBA" id="ARBA00008775"/>
    </source>
</evidence>
<dbReference type="InterPro" id="IPR051324">
    <property type="entry name" value="Stress/Tellurium_Resist"/>
</dbReference>
<dbReference type="EMBL" id="LBDA02000120">
    <property type="protein sequence ID" value="OIK23197.1"/>
    <property type="molecule type" value="Genomic_DNA"/>
</dbReference>
<evidence type="ECO:0000313" key="4">
    <source>
        <dbReference type="Proteomes" id="UP000034838"/>
    </source>
</evidence>
<dbReference type="Pfam" id="PF02342">
    <property type="entry name" value="TerD"/>
    <property type="match status" value="1"/>
</dbReference>
<comment type="similarity">
    <text evidence="1">Belongs to the CAPAB/TerDEXZ family.</text>
</comment>
<gene>
    <name evidence="3" type="ORF">VT52_033845</name>
</gene>
<sequence>MDRSAVPEAVHRVAVFLALPVGTTGPLRFGAVPAPRTTVHGPAGTEIARYAVTGLDTEAAVVVLELYRRQGARKIRATGQGATWRGWRCGSARPGPFRTAWTPLGSC</sequence>
<dbReference type="Proteomes" id="UP000034838">
    <property type="component" value="Unassembled WGS sequence"/>
</dbReference>
<protein>
    <recommendedName>
        <fullName evidence="2">TerD domain-containing protein</fullName>
    </recommendedName>
</protein>
<comment type="caution">
    <text evidence="3">The sequence shown here is derived from an EMBL/GenBank/DDBJ whole genome shotgun (WGS) entry which is preliminary data.</text>
</comment>
<accession>A0A1J4PQK9</accession>